<keyword evidence="3" id="KW-1185">Reference proteome</keyword>
<evidence type="ECO:0000313" key="3">
    <source>
        <dbReference type="Proteomes" id="UP000775872"/>
    </source>
</evidence>
<gene>
    <name evidence="2" type="ORF">CSOL1703_00011190</name>
</gene>
<protein>
    <recommendedName>
        <fullName evidence="1">2EXR domain-containing protein</fullName>
    </recommendedName>
</protein>
<dbReference type="PANTHER" id="PTHR35910:SF1">
    <property type="entry name" value="2EXR DOMAIN-CONTAINING PROTEIN"/>
    <property type="match status" value="1"/>
</dbReference>
<proteinExistence type="predicted"/>
<sequence>MEVSQPRFTTLNHIHFSNENSPSESASFHSFTRLPLELRLRIWELSLPCRRRLLTLHLAHEDESVSGLGHGYNISIEQLPDAIPQSNVCAESRQAAHQCFRLPLRVNTNADKPLTIWINPERDYLFLPRLNVDIRTFANFIIKLKDSDPKGKGILHIAFDSLCGTSVRSLKALSTDLGSNIPQETITILREWALGLQSLWFIHLLSSESRLDAGPSSGTRNYTIKGLNRSIPIFPHAVEFELFDEDIRPYQPSLQSHTVYYSPKPAVQAWEAMEDKLGIRSDTGTQPVRQISHVLAATARHGYHRRASAEVRCAKTMDDYLQLEQDQAEKFFSNGPGSLFPQWRETEEQKRTLLSAAGFWIFPYGTFDTLDKTLSGKACQNLSDQRPGLGLFKL</sequence>
<feature type="domain" description="2EXR" evidence="1">
    <location>
        <begin position="28"/>
        <end position="125"/>
    </location>
</feature>
<evidence type="ECO:0000313" key="2">
    <source>
        <dbReference type="EMBL" id="CAH0045440.1"/>
    </source>
</evidence>
<dbReference type="InterPro" id="IPR045518">
    <property type="entry name" value="2EXR"/>
</dbReference>
<evidence type="ECO:0000259" key="1">
    <source>
        <dbReference type="Pfam" id="PF20150"/>
    </source>
</evidence>
<reference evidence="2" key="1">
    <citation type="submission" date="2021-10" db="EMBL/GenBank/DDBJ databases">
        <authorList>
            <person name="Piombo E."/>
        </authorList>
    </citation>
    <scope>NUCLEOTIDE SEQUENCE</scope>
</reference>
<name>A0A9N9W3A4_9HYPO</name>
<dbReference type="Pfam" id="PF20150">
    <property type="entry name" value="2EXR"/>
    <property type="match status" value="1"/>
</dbReference>
<dbReference type="Proteomes" id="UP000775872">
    <property type="component" value="Unassembled WGS sequence"/>
</dbReference>
<organism evidence="2 3">
    <name type="scientific">Clonostachys solani</name>
    <dbReference type="NCBI Taxonomy" id="160281"/>
    <lineage>
        <taxon>Eukaryota</taxon>
        <taxon>Fungi</taxon>
        <taxon>Dikarya</taxon>
        <taxon>Ascomycota</taxon>
        <taxon>Pezizomycotina</taxon>
        <taxon>Sordariomycetes</taxon>
        <taxon>Hypocreomycetidae</taxon>
        <taxon>Hypocreales</taxon>
        <taxon>Bionectriaceae</taxon>
        <taxon>Clonostachys</taxon>
    </lineage>
</organism>
<dbReference type="EMBL" id="CABFOC020000011">
    <property type="protein sequence ID" value="CAH0045440.1"/>
    <property type="molecule type" value="Genomic_DNA"/>
</dbReference>
<dbReference type="PANTHER" id="PTHR35910">
    <property type="entry name" value="2EXR DOMAIN-CONTAINING PROTEIN"/>
    <property type="match status" value="1"/>
</dbReference>
<dbReference type="OrthoDB" id="3469466at2759"/>
<accession>A0A9N9W3A4</accession>
<dbReference type="AlphaFoldDB" id="A0A9N9W3A4"/>
<comment type="caution">
    <text evidence="2">The sequence shown here is derived from an EMBL/GenBank/DDBJ whole genome shotgun (WGS) entry which is preliminary data.</text>
</comment>